<proteinExistence type="predicted"/>
<evidence type="ECO:0000313" key="2">
    <source>
        <dbReference type="Proteomes" id="UP001328107"/>
    </source>
</evidence>
<organism evidence="1 2">
    <name type="scientific">Pristionchus mayeri</name>
    <dbReference type="NCBI Taxonomy" id="1317129"/>
    <lineage>
        <taxon>Eukaryota</taxon>
        <taxon>Metazoa</taxon>
        <taxon>Ecdysozoa</taxon>
        <taxon>Nematoda</taxon>
        <taxon>Chromadorea</taxon>
        <taxon>Rhabditida</taxon>
        <taxon>Rhabditina</taxon>
        <taxon>Diplogasteromorpha</taxon>
        <taxon>Diplogasteroidea</taxon>
        <taxon>Neodiplogasteridae</taxon>
        <taxon>Pristionchus</taxon>
    </lineage>
</organism>
<gene>
    <name evidence="1" type="ORF">PMAYCL1PPCAC_27114</name>
</gene>
<name>A0AAN5D781_9BILA</name>
<dbReference type="Proteomes" id="UP001328107">
    <property type="component" value="Unassembled WGS sequence"/>
</dbReference>
<dbReference type="EMBL" id="BTRK01000006">
    <property type="protein sequence ID" value="GMR56919.1"/>
    <property type="molecule type" value="Genomic_DNA"/>
</dbReference>
<sequence length="66" mass="7826">TCVLEGKHMLVHERPFWNYGTFIVNRKTRIDVLTRIVSFNKVFLIMPFDSVAFVKEQSKDPVELER</sequence>
<protein>
    <submittedName>
        <fullName evidence="1">Uncharacterized protein</fullName>
    </submittedName>
</protein>
<comment type="caution">
    <text evidence="1">The sequence shown here is derived from an EMBL/GenBank/DDBJ whole genome shotgun (WGS) entry which is preliminary data.</text>
</comment>
<keyword evidence="2" id="KW-1185">Reference proteome</keyword>
<feature type="non-terminal residue" evidence="1">
    <location>
        <position position="1"/>
    </location>
</feature>
<dbReference type="AlphaFoldDB" id="A0AAN5D781"/>
<feature type="non-terminal residue" evidence="1">
    <location>
        <position position="66"/>
    </location>
</feature>
<reference evidence="2" key="1">
    <citation type="submission" date="2022-10" db="EMBL/GenBank/DDBJ databases">
        <title>Genome assembly of Pristionchus species.</title>
        <authorList>
            <person name="Yoshida K."/>
            <person name="Sommer R.J."/>
        </authorList>
    </citation>
    <scope>NUCLEOTIDE SEQUENCE [LARGE SCALE GENOMIC DNA]</scope>
    <source>
        <strain evidence="2">RS5460</strain>
    </source>
</reference>
<evidence type="ECO:0000313" key="1">
    <source>
        <dbReference type="EMBL" id="GMR56919.1"/>
    </source>
</evidence>
<accession>A0AAN5D781</accession>